<sequence length="119" mass="13696">MSNTLRGEVLRSFKAIHKVRKDVFKGDIRALAEGRKKINEEYKKHKHVDNDESIQELVNYAKAVEHELRHCVIQAREVSPGVYQAEIREDIPKLDNVTFNEDCCNNVENSSVKGSTKCR</sequence>
<evidence type="ECO:0000256" key="3">
    <source>
        <dbReference type="ARBA" id="ARBA00023128"/>
    </source>
</evidence>
<dbReference type="GO" id="GO:0005759">
    <property type="term" value="C:mitochondrial matrix"/>
    <property type="evidence" value="ECO:0007669"/>
    <property type="project" value="UniProtKB-SubCell"/>
</dbReference>
<dbReference type="EMBL" id="JBDJPC010000007">
    <property type="protein sequence ID" value="KAL1494861.1"/>
    <property type="molecule type" value="Genomic_DNA"/>
</dbReference>
<keyword evidence="3" id="KW-0496">Mitochondrion</keyword>
<evidence type="ECO:0000256" key="4">
    <source>
        <dbReference type="ARBA" id="ARBA00023186"/>
    </source>
</evidence>
<keyword evidence="6" id="KW-1185">Reference proteome</keyword>
<evidence type="ECO:0000256" key="1">
    <source>
        <dbReference type="ARBA" id="ARBA00004305"/>
    </source>
</evidence>
<evidence type="ECO:0000256" key="2">
    <source>
        <dbReference type="ARBA" id="ARBA00009508"/>
    </source>
</evidence>
<accession>A0ABD1EJQ3</accession>
<dbReference type="AlphaFoldDB" id="A0ABD1EJQ3"/>
<comment type="similarity">
    <text evidence="2">Belongs to the complex I LYR family.</text>
</comment>
<reference evidence="5 6" key="1">
    <citation type="submission" date="2024-05" db="EMBL/GenBank/DDBJ databases">
        <title>Genetic variation in Jamaican populations of the coffee berry borer (Hypothenemus hampei).</title>
        <authorList>
            <person name="Errbii M."/>
            <person name="Myrie A."/>
        </authorList>
    </citation>
    <scope>NUCLEOTIDE SEQUENCE [LARGE SCALE GENOMIC DNA]</scope>
    <source>
        <strain evidence="5">JA-Hopewell-2020-01-JO</strain>
        <tissue evidence="5">Whole body</tissue>
    </source>
</reference>
<dbReference type="PANTHER" id="PTHR46749:SF1">
    <property type="entry name" value="COMPLEX III ASSEMBLY FACTOR LYRM7"/>
    <property type="match status" value="1"/>
</dbReference>
<proteinExistence type="inferred from homology"/>
<comment type="caution">
    <text evidence="5">The sequence shown here is derived from an EMBL/GenBank/DDBJ whole genome shotgun (WGS) entry which is preliminary data.</text>
</comment>
<name>A0ABD1EJQ3_HYPHA</name>
<evidence type="ECO:0008006" key="7">
    <source>
        <dbReference type="Google" id="ProtNLM"/>
    </source>
</evidence>
<dbReference type="InterPro" id="IPR045298">
    <property type="entry name" value="Complex1_LYR_LYRM7"/>
</dbReference>
<gene>
    <name evidence="5" type="ORF">ABEB36_010379</name>
</gene>
<evidence type="ECO:0000313" key="6">
    <source>
        <dbReference type="Proteomes" id="UP001566132"/>
    </source>
</evidence>
<comment type="subcellular location">
    <subcellularLocation>
        <location evidence="1">Mitochondrion matrix</location>
    </subcellularLocation>
</comment>
<protein>
    <recommendedName>
        <fullName evidence="7">Complex III assembly factor LYRM7</fullName>
    </recommendedName>
</protein>
<evidence type="ECO:0000313" key="5">
    <source>
        <dbReference type="EMBL" id="KAL1494861.1"/>
    </source>
</evidence>
<dbReference type="Proteomes" id="UP001566132">
    <property type="component" value="Unassembled WGS sequence"/>
</dbReference>
<dbReference type="CDD" id="cd20267">
    <property type="entry name" value="Complex1_LYR_LYRM7"/>
    <property type="match status" value="1"/>
</dbReference>
<keyword evidence="4" id="KW-0143">Chaperone</keyword>
<dbReference type="PANTHER" id="PTHR46749">
    <property type="entry name" value="COMPLEX III ASSEMBLY FACTOR LYRM7"/>
    <property type="match status" value="1"/>
</dbReference>
<dbReference type="InterPro" id="IPR050435">
    <property type="entry name" value="MZM1/LYRM7"/>
</dbReference>
<organism evidence="5 6">
    <name type="scientific">Hypothenemus hampei</name>
    <name type="common">Coffee berry borer</name>
    <dbReference type="NCBI Taxonomy" id="57062"/>
    <lineage>
        <taxon>Eukaryota</taxon>
        <taxon>Metazoa</taxon>
        <taxon>Ecdysozoa</taxon>
        <taxon>Arthropoda</taxon>
        <taxon>Hexapoda</taxon>
        <taxon>Insecta</taxon>
        <taxon>Pterygota</taxon>
        <taxon>Neoptera</taxon>
        <taxon>Endopterygota</taxon>
        <taxon>Coleoptera</taxon>
        <taxon>Polyphaga</taxon>
        <taxon>Cucujiformia</taxon>
        <taxon>Curculionidae</taxon>
        <taxon>Scolytinae</taxon>
        <taxon>Hypothenemus</taxon>
    </lineage>
</organism>